<keyword evidence="2" id="KW-0804">Transcription</keyword>
<gene>
    <name evidence="7" type="ORF">CSSPTR1EN2_LOCUS16768</name>
</gene>
<reference evidence="7" key="1">
    <citation type="submission" date="2024-02" db="EMBL/GenBank/DDBJ databases">
        <authorList>
            <consortium name="ELIXIR-Norway"/>
            <consortium name="Elixir Norway"/>
        </authorList>
    </citation>
    <scope>NUCLEOTIDE SEQUENCE</scope>
</reference>
<dbReference type="Pfam" id="PF03871">
    <property type="entry name" value="RNA_pol_Rpb5_N"/>
    <property type="match status" value="1"/>
</dbReference>
<evidence type="ECO:0008006" key="9">
    <source>
        <dbReference type="Google" id="ProtNLM"/>
    </source>
</evidence>
<dbReference type="SUPFAM" id="SSF55287">
    <property type="entry name" value="RPB5-like RNA polymerase subunit"/>
    <property type="match status" value="1"/>
</dbReference>
<dbReference type="InterPro" id="IPR036710">
    <property type="entry name" value="RNA_pol_Rpb5_N_sf"/>
</dbReference>
<dbReference type="NCBIfam" id="NF007129">
    <property type="entry name" value="PRK09570.1"/>
    <property type="match status" value="1"/>
</dbReference>
<dbReference type="InterPro" id="IPR005571">
    <property type="entry name" value="RNA_pol_Rpb5_N"/>
</dbReference>
<dbReference type="PIRSF" id="PIRSF000747">
    <property type="entry name" value="RPB5"/>
    <property type="match status" value="1"/>
</dbReference>
<keyword evidence="8" id="KW-1185">Reference proteome</keyword>
<proteinExistence type="inferred from homology"/>
<evidence type="ECO:0000256" key="2">
    <source>
        <dbReference type="ARBA" id="ARBA00023163"/>
    </source>
</evidence>
<protein>
    <recommendedName>
        <fullName evidence="9">DNA-directed RNA polymerases II and IV subunit 5A</fullName>
    </recommendedName>
</protein>
<feature type="domain" description="RNA polymerase Rpb5 N-terminal" evidence="6">
    <location>
        <begin position="17"/>
        <end position="99"/>
    </location>
</feature>
<dbReference type="InterPro" id="IPR000783">
    <property type="entry name" value="RNA_pol_subH/Rpb5_C"/>
</dbReference>
<dbReference type="Pfam" id="PF01191">
    <property type="entry name" value="RNA_pol_Rpb5_C"/>
    <property type="match status" value="1"/>
</dbReference>
<sequence>MAERAGTTMTSEELEVQITRFYRIRKTVMEMLRDRDYEVAEFEVAMTKEEFREKYGEEPKREHLVIRKAKRSNAAEHIFVFFPDEAKVALKTIKTYHARLMAENVQRAILVVQQDITPSARQLISEMSSKYHLEVFRESELLVNVKEHALVPAHEILSPEEKKALLERYTVKETQLPRMQESDPVARYYGLKRGHVVKIIRPSETGGRYVTYRLVV</sequence>
<comment type="similarity">
    <text evidence="4">Belongs to the archaeal Rpo5/eukaryotic RPB5 RNA polymerase subunit family.</text>
</comment>
<evidence type="ECO:0000256" key="4">
    <source>
        <dbReference type="ARBA" id="ARBA00025765"/>
    </source>
</evidence>
<dbReference type="PANTHER" id="PTHR10535:SF0">
    <property type="entry name" value="DNA-DIRECTED RNA POLYMERASES I, II, AND III SUBUNIT RPABC1"/>
    <property type="match status" value="1"/>
</dbReference>
<evidence type="ECO:0000256" key="3">
    <source>
        <dbReference type="ARBA" id="ARBA00023242"/>
    </source>
</evidence>
<evidence type="ECO:0000313" key="7">
    <source>
        <dbReference type="EMBL" id="CAK9223311.1"/>
    </source>
</evidence>
<feature type="domain" description="RNA polymerase subunit H/Rpb5 C-terminal" evidence="5">
    <location>
        <begin position="143"/>
        <end position="215"/>
    </location>
</feature>
<dbReference type="PANTHER" id="PTHR10535">
    <property type="entry name" value="DNA-DIRECTED RNA POLYMERASES I, II, AND III SUBUNIT RPABC1"/>
    <property type="match status" value="1"/>
</dbReference>
<dbReference type="InterPro" id="IPR035913">
    <property type="entry name" value="RPB5-like_sf"/>
</dbReference>
<evidence type="ECO:0000256" key="1">
    <source>
        <dbReference type="ARBA" id="ARBA00004123"/>
    </source>
</evidence>
<accession>A0ABP0UKQ7</accession>
<evidence type="ECO:0000259" key="6">
    <source>
        <dbReference type="Pfam" id="PF03871"/>
    </source>
</evidence>
<evidence type="ECO:0000313" key="8">
    <source>
        <dbReference type="Proteomes" id="UP001497512"/>
    </source>
</evidence>
<dbReference type="SUPFAM" id="SSF53036">
    <property type="entry name" value="Eukaryotic RPB5 N-terminal domain"/>
    <property type="match status" value="1"/>
</dbReference>
<dbReference type="HAMAP" id="MF_00025">
    <property type="entry name" value="RNApol_Rpo5_RPB5"/>
    <property type="match status" value="1"/>
</dbReference>
<dbReference type="InterPro" id="IPR014381">
    <property type="entry name" value="Arch_Rpo5/euc_Rpb5"/>
</dbReference>
<comment type="subcellular location">
    <subcellularLocation>
        <location evidence="1">Nucleus</location>
    </subcellularLocation>
</comment>
<keyword evidence="3" id="KW-0539">Nucleus</keyword>
<dbReference type="Gene3D" id="3.90.940.20">
    <property type="entry name" value="RPB5-like RNA polymerase subunit"/>
    <property type="match status" value="1"/>
</dbReference>
<dbReference type="Proteomes" id="UP001497512">
    <property type="component" value="Chromosome 4"/>
</dbReference>
<name>A0ABP0UKQ7_9BRYO</name>
<dbReference type="EMBL" id="OZ019896">
    <property type="protein sequence ID" value="CAK9223311.1"/>
    <property type="molecule type" value="Genomic_DNA"/>
</dbReference>
<organism evidence="7 8">
    <name type="scientific">Sphagnum troendelagicum</name>
    <dbReference type="NCBI Taxonomy" id="128251"/>
    <lineage>
        <taxon>Eukaryota</taxon>
        <taxon>Viridiplantae</taxon>
        <taxon>Streptophyta</taxon>
        <taxon>Embryophyta</taxon>
        <taxon>Bryophyta</taxon>
        <taxon>Sphagnophytina</taxon>
        <taxon>Sphagnopsida</taxon>
        <taxon>Sphagnales</taxon>
        <taxon>Sphagnaceae</taxon>
        <taxon>Sphagnum</taxon>
    </lineage>
</organism>
<evidence type="ECO:0000259" key="5">
    <source>
        <dbReference type="Pfam" id="PF01191"/>
    </source>
</evidence>
<dbReference type="Gene3D" id="3.40.1340.10">
    <property type="entry name" value="RNA polymerase, Rpb5, N-terminal domain"/>
    <property type="match status" value="1"/>
</dbReference>